<proteinExistence type="predicted"/>
<dbReference type="Gramene" id="rna9508">
    <property type="protein sequence ID" value="RHN73662.1"/>
    <property type="gene ID" value="gene9508"/>
</dbReference>
<organism evidence="1">
    <name type="scientific">Medicago truncatula</name>
    <name type="common">Barrel medic</name>
    <name type="synonym">Medicago tribuloides</name>
    <dbReference type="NCBI Taxonomy" id="3880"/>
    <lineage>
        <taxon>Eukaryota</taxon>
        <taxon>Viridiplantae</taxon>
        <taxon>Streptophyta</taxon>
        <taxon>Embryophyta</taxon>
        <taxon>Tracheophyta</taxon>
        <taxon>Spermatophyta</taxon>
        <taxon>Magnoliopsida</taxon>
        <taxon>eudicotyledons</taxon>
        <taxon>Gunneridae</taxon>
        <taxon>Pentapetalae</taxon>
        <taxon>rosids</taxon>
        <taxon>fabids</taxon>
        <taxon>Fabales</taxon>
        <taxon>Fabaceae</taxon>
        <taxon>Papilionoideae</taxon>
        <taxon>50 kb inversion clade</taxon>
        <taxon>NPAAA clade</taxon>
        <taxon>Hologalegina</taxon>
        <taxon>IRL clade</taxon>
        <taxon>Trifolieae</taxon>
        <taxon>Medicago</taxon>
    </lineage>
</organism>
<accession>A0A396J8I8</accession>
<dbReference type="EMBL" id="PSQE01000002">
    <property type="protein sequence ID" value="RHN73662.1"/>
    <property type="molecule type" value="Genomic_DNA"/>
</dbReference>
<gene>
    <name evidence="1" type="ORF">MtrunA17_Chr2g0300951</name>
</gene>
<name>A0A396J8I8_MEDTR</name>
<sequence length="40" mass="4729">MSENRIRPGRYKRKAKAKILQYSENDSSIFKIFQDQEGVP</sequence>
<protein>
    <submittedName>
        <fullName evidence="1">Uncharacterized protein</fullName>
    </submittedName>
</protein>
<reference evidence="1" key="1">
    <citation type="journal article" date="2018" name="Nat. Plants">
        <title>Whole-genome landscape of Medicago truncatula symbiotic genes.</title>
        <authorList>
            <person name="Pecrix Y."/>
            <person name="Gamas P."/>
            <person name="Carrere S."/>
        </authorList>
    </citation>
    <scope>NUCLEOTIDE SEQUENCE</scope>
    <source>
        <tissue evidence="1">Leaves</tissue>
    </source>
</reference>
<comment type="caution">
    <text evidence="1">The sequence shown here is derived from an EMBL/GenBank/DDBJ whole genome shotgun (WGS) entry which is preliminary data.</text>
</comment>
<evidence type="ECO:0000313" key="1">
    <source>
        <dbReference type="EMBL" id="RHN73662.1"/>
    </source>
</evidence>
<dbReference type="AlphaFoldDB" id="A0A396J8I8"/>
<dbReference type="Proteomes" id="UP000265566">
    <property type="component" value="Chromosome 2"/>
</dbReference>